<dbReference type="AlphaFoldDB" id="A0A5N0E5I0"/>
<comment type="caution">
    <text evidence="4">The sequence shown here is derived from an EMBL/GenBank/DDBJ whole genome shotgun (WGS) entry which is preliminary data.</text>
</comment>
<accession>A0A5N0E5I0</accession>
<dbReference type="RefSeq" id="WP_150405893.1">
    <property type="nucleotide sequence ID" value="NZ_VXLC01000018.1"/>
</dbReference>
<dbReference type="PANTHER" id="PTHR31544:SF2">
    <property type="entry name" value="AIG2-LIKE PROTEIN D"/>
    <property type="match status" value="1"/>
</dbReference>
<protein>
    <recommendedName>
        <fullName evidence="2">Putative gamma-glutamylcyclotransferase</fullName>
    </recommendedName>
</protein>
<sequence>MEPSTRRWEQCAAQGYSLFVYGTLQFPEVLEVLIGRVPQRRAATASGWRVAALPGLRYPGLVPESSALARGLTLDGLTAEEWEILDAFEDDQYDLRPIPLASSADPAWTYIWTAPVAQDDWHPDHFAIDHLPHFVTQCAEWRRGL</sequence>
<dbReference type="CDD" id="cd06661">
    <property type="entry name" value="GGCT_like"/>
    <property type="match status" value="1"/>
</dbReference>
<feature type="domain" description="Gamma-glutamylcyclotransferase AIG2-like" evidence="3">
    <location>
        <begin position="18"/>
        <end position="121"/>
    </location>
</feature>
<evidence type="ECO:0000256" key="2">
    <source>
        <dbReference type="ARBA" id="ARBA00030602"/>
    </source>
</evidence>
<dbReference type="InterPro" id="IPR013024">
    <property type="entry name" value="GGCT-like"/>
</dbReference>
<dbReference type="PANTHER" id="PTHR31544">
    <property type="entry name" value="AIG2-LIKE PROTEIN D"/>
    <property type="match status" value="1"/>
</dbReference>
<dbReference type="InterPro" id="IPR036568">
    <property type="entry name" value="GGCT-like_sf"/>
</dbReference>
<dbReference type="GO" id="GO:0016740">
    <property type="term" value="F:transferase activity"/>
    <property type="evidence" value="ECO:0007669"/>
    <property type="project" value="UniProtKB-KW"/>
</dbReference>
<dbReference type="Pfam" id="PF06094">
    <property type="entry name" value="GGACT"/>
    <property type="match status" value="1"/>
</dbReference>
<name>A0A5N0E5I0_9NOCA</name>
<evidence type="ECO:0000259" key="3">
    <source>
        <dbReference type="Pfam" id="PF06094"/>
    </source>
</evidence>
<dbReference type="EMBL" id="VXLC01000018">
    <property type="protein sequence ID" value="KAA8884672.1"/>
    <property type="molecule type" value="Genomic_DNA"/>
</dbReference>
<dbReference type="Gene3D" id="3.10.490.10">
    <property type="entry name" value="Gamma-glutamyl cyclotransferase-like"/>
    <property type="match status" value="1"/>
</dbReference>
<dbReference type="SUPFAM" id="SSF110857">
    <property type="entry name" value="Gamma-glutamyl cyclotransferase-like"/>
    <property type="match status" value="1"/>
</dbReference>
<keyword evidence="1 4" id="KW-0808">Transferase</keyword>
<evidence type="ECO:0000313" key="5">
    <source>
        <dbReference type="Proteomes" id="UP000323876"/>
    </source>
</evidence>
<dbReference type="InterPro" id="IPR009288">
    <property type="entry name" value="AIG2-like_dom"/>
</dbReference>
<dbReference type="InterPro" id="IPR045038">
    <property type="entry name" value="AIG2-like"/>
</dbReference>
<evidence type="ECO:0000256" key="1">
    <source>
        <dbReference type="ARBA" id="ARBA00022679"/>
    </source>
</evidence>
<gene>
    <name evidence="4" type="ORF">F3087_32325</name>
</gene>
<proteinExistence type="predicted"/>
<evidence type="ECO:0000313" key="4">
    <source>
        <dbReference type="EMBL" id="KAA8884672.1"/>
    </source>
</evidence>
<keyword evidence="5" id="KW-1185">Reference proteome</keyword>
<dbReference type="Proteomes" id="UP000323876">
    <property type="component" value="Unassembled WGS sequence"/>
</dbReference>
<dbReference type="OrthoDB" id="4227186at2"/>
<reference evidence="4 5" key="1">
    <citation type="submission" date="2019-09" db="EMBL/GenBank/DDBJ databases">
        <authorList>
            <person name="Wang X."/>
        </authorList>
    </citation>
    <scope>NUCLEOTIDE SEQUENCE [LARGE SCALE GENOMIC DNA]</scope>
    <source>
        <strain evidence="4 5">CICC 11023</strain>
    </source>
</reference>
<organism evidence="4 5">
    <name type="scientific">Nocardia colli</name>
    <dbReference type="NCBI Taxonomy" id="2545717"/>
    <lineage>
        <taxon>Bacteria</taxon>
        <taxon>Bacillati</taxon>
        <taxon>Actinomycetota</taxon>
        <taxon>Actinomycetes</taxon>
        <taxon>Mycobacteriales</taxon>
        <taxon>Nocardiaceae</taxon>
        <taxon>Nocardia</taxon>
    </lineage>
</organism>